<dbReference type="Proteomes" id="UP001163846">
    <property type="component" value="Unassembled WGS sequence"/>
</dbReference>
<name>A0AA38UAX9_9AGAR</name>
<dbReference type="AlphaFoldDB" id="A0AA38UAX9"/>
<protein>
    <submittedName>
        <fullName evidence="2">Uncharacterized protein</fullName>
    </submittedName>
</protein>
<keyword evidence="3" id="KW-1185">Reference proteome</keyword>
<feature type="compositionally biased region" description="Low complexity" evidence="1">
    <location>
        <begin position="167"/>
        <end position="183"/>
    </location>
</feature>
<sequence>MDIVVDYDAVFATPEEYEDDVEDAEGVSLGSSDTNANDPPNDVDAASVEPVLDTPEGLRLPDPEDSAEPEAPTRPSSPLQLPLRSPALPVISRRDDSSRDDSKGAIHFSVRPVASLPPKPPVSRSSSSLITSPPSSLSTPSPSFEVPRGPGGRYSTSQKGKGRPKRATAASSSSSVVPASATTQESGPSRSREKAADRYARYDSNLVDVQLRLLALEQEIKSSAASLRLIEAKLSAATPLLNSAPSPSPSPIPSSGPASAPKRSLLERLSDDPVSSASPMSLSPEPEDLVPPPHKKPRLNPARSLSQAALLSAPAHWHLPSTAASIIHMIDRWRTLFATVDNSQLLPLPYSAQFAAQHRSSHDDDPIQIILFFDYGGLNMFLNIWNSHHSLLPELHDISIMRYSEE</sequence>
<accession>A0AA38UAX9</accession>
<organism evidence="2 3">
    <name type="scientific">Lentinula raphanica</name>
    <dbReference type="NCBI Taxonomy" id="153919"/>
    <lineage>
        <taxon>Eukaryota</taxon>
        <taxon>Fungi</taxon>
        <taxon>Dikarya</taxon>
        <taxon>Basidiomycota</taxon>
        <taxon>Agaricomycotina</taxon>
        <taxon>Agaricomycetes</taxon>
        <taxon>Agaricomycetidae</taxon>
        <taxon>Agaricales</taxon>
        <taxon>Marasmiineae</taxon>
        <taxon>Omphalotaceae</taxon>
        <taxon>Lentinula</taxon>
    </lineage>
</organism>
<feature type="region of interest" description="Disordered" evidence="1">
    <location>
        <begin position="241"/>
        <end position="302"/>
    </location>
</feature>
<feature type="compositionally biased region" description="Basic and acidic residues" evidence="1">
    <location>
        <begin position="190"/>
        <end position="200"/>
    </location>
</feature>
<feature type="compositionally biased region" description="Low complexity" evidence="1">
    <location>
        <begin position="69"/>
        <end position="89"/>
    </location>
</feature>
<feature type="compositionally biased region" description="Polar residues" evidence="1">
    <location>
        <begin position="29"/>
        <end position="38"/>
    </location>
</feature>
<comment type="caution">
    <text evidence="2">The sequence shown here is derived from an EMBL/GenBank/DDBJ whole genome shotgun (WGS) entry which is preliminary data.</text>
</comment>
<proteinExistence type="predicted"/>
<evidence type="ECO:0000313" key="3">
    <source>
        <dbReference type="Proteomes" id="UP001163846"/>
    </source>
</evidence>
<gene>
    <name evidence="2" type="ORF">F5878DRAFT_663588</name>
</gene>
<evidence type="ECO:0000313" key="2">
    <source>
        <dbReference type="EMBL" id="KAJ3835741.1"/>
    </source>
</evidence>
<feature type="compositionally biased region" description="Acidic residues" evidence="1">
    <location>
        <begin position="15"/>
        <end position="25"/>
    </location>
</feature>
<evidence type="ECO:0000256" key="1">
    <source>
        <dbReference type="SAM" id="MobiDB-lite"/>
    </source>
</evidence>
<feature type="compositionally biased region" description="Low complexity" evidence="1">
    <location>
        <begin position="122"/>
        <end position="143"/>
    </location>
</feature>
<feature type="region of interest" description="Disordered" evidence="1">
    <location>
        <begin position="14"/>
        <end position="200"/>
    </location>
</feature>
<reference evidence="2" key="1">
    <citation type="submission" date="2022-08" db="EMBL/GenBank/DDBJ databases">
        <authorList>
            <consortium name="DOE Joint Genome Institute"/>
            <person name="Min B."/>
            <person name="Riley R."/>
            <person name="Sierra-Patev S."/>
            <person name="Naranjo-Ortiz M."/>
            <person name="Looney B."/>
            <person name="Konkel Z."/>
            <person name="Slot J.C."/>
            <person name="Sakamoto Y."/>
            <person name="Steenwyk J.L."/>
            <person name="Rokas A."/>
            <person name="Carro J."/>
            <person name="Camarero S."/>
            <person name="Ferreira P."/>
            <person name="Molpeceres G."/>
            <person name="Ruiz-Duenas F.J."/>
            <person name="Serrano A."/>
            <person name="Henrissat B."/>
            <person name="Drula E."/>
            <person name="Hughes K.W."/>
            <person name="Mata J.L."/>
            <person name="Ishikawa N.K."/>
            <person name="Vargas-Isla R."/>
            <person name="Ushijima S."/>
            <person name="Smith C.A."/>
            <person name="Ahrendt S."/>
            <person name="Andreopoulos W."/>
            <person name="He G."/>
            <person name="Labutti K."/>
            <person name="Lipzen A."/>
            <person name="Ng V."/>
            <person name="Sandor L."/>
            <person name="Barry K."/>
            <person name="Martinez A.T."/>
            <person name="Xiao Y."/>
            <person name="Gibbons J.G."/>
            <person name="Terashima K."/>
            <person name="Hibbett D.S."/>
            <person name="Grigoriev I.V."/>
        </authorList>
    </citation>
    <scope>NUCLEOTIDE SEQUENCE</scope>
    <source>
        <strain evidence="2">TFB9207</strain>
    </source>
</reference>
<feature type="compositionally biased region" description="Basic and acidic residues" evidence="1">
    <location>
        <begin position="92"/>
        <end position="104"/>
    </location>
</feature>
<dbReference type="EMBL" id="MU806382">
    <property type="protein sequence ID" value="KAJ3835741.1"/>
    <property type="molecule type" value="Genomic_DNA"/>
</dbReference>